<protein>
    <submittedName>
        <fullName evidence="2">Uncharacterized protein</fullName>
    </submittedName>
</protein>
<accession>A0A371R0F2</accession>
<feature type="transmembrane region" description="Helical" evidence="1">
    <location>
        <begin position="74"/>
        <end position="93"/>
    </location>
</feature>
<comment type="caution">
    <text evidence="2">The sequence shown here is derived from an EMBL/GenBank/DDBJ whole genome shotgun (WGS) entry which is preliminary data.</text>
</comment>
<evidence type="ECO:0000256" key="1">
    <source>
        <dbReference type="SAM" id="Phobius"/>
    </source>
</evidence>
<dbReference type="Proteomes" id="UP000257123">
    <property type="component" value="Unassembled WGS sequence"/>
</dbReference>
<reference evidence="2 3" key="1">
    <citation type="submission" date="2017-07" db="EMBL/GenBank/DDBJ databases">
        <title>Draft genome sequence of aerobic hyperthermophilic archaea, Pyrobaculum aerophilum YKB31 and YKB32.</title>
        <authorList>
            <person name="Mochizuki T."/>
            <person name="Berliner A.J."/>
            <person name="Yoshida-Takashima Y."/>
            <person name="Takaki Y."/>
            <person name="Nunoura T."/>
            <person name="Takai K."/>
        </authorList>
    </citation>
    <scope>NUCLEOTIDE SEQUENCE [LARGE SCALE GENOMIC DNA]</scope>
    <source>
        <strain evidence="2 3">YKB31</strain>
    </source>
</reference>
<feature type="transmembrane region" description="Helical" evidence="1">
    <location>
        <begin position="128"/>
        <end position="151"/>
    </location>
</feature>
<feature type="transmembrane region" description="Helical" evidence="1">
    <location>
        <begin position="105"/>
        <end position="122"/>
    </location>
</feature>
<evidence type="ECO:0000313" key="2">
    <source>
        <dbReference type="EMBL" id="RFA96769.1"/>
    </source>
</evidence>
<evidence type="ECO:0000313" key="3">
    <source>
        <dbReference type="Proteomes" id="UP000257123"/>
    </source>
</evidence>
<feature type="transmembrane region" description="Helical" evidence="1">
    <location>
        <begin position="31"/>
        <end position="54"/>
    </location>
</feature>
<dbReference type="AlphaFoldDB" id="A0A371R0F2"/>
<organism evidence="2 3">
    <name type="scientific">Pyrobaculum aerophilum</name>
    <dbReference type="NCBI Taxonomy" id="13773"/>
    <lineage>
        <taxon>Archaea</taxon>
        <taxon>Thermoproteota</taxon>
        <taxon>Thermoprotei</taxon>
        <taxon>Thermoproteales</taxon>
        <taxon>Thermoproteaceae</taxon>
        <taxon>Pyrobaculum</taxon>
    </lineage>
</organism>
<dbReference type="EMBL" id="NMUE01000010">
    <property type="protein sequence ID" value="RFA96769.1"/>
    <property type="molecule type" value="Genomic_DNA"/>
</dbReference>
<gene>
    <name evidence="2" type="ORF">CGL51_04435</name>
</gene>
<proteinExistence type="predicted"/>
<keyword evidence="1" id="KW-0812">Transmembrane</keyword>
<keyword evidence="1" id="KW-0472">Membrane</keyword>
<sequence>MLNEVEKINLAVLMTVLFFSFFFYRSEIAVLYLSLFYVMYLSLAVRHGLFSRLLPAGLVGLSLASRQPPPSDSLAPLFVFLTYTALVPACSLAGLEGRGACPAGLWRAGLGAVAKSLAAFWLPTSAAALAVVAHGGSGYPLVFHVTYAALFHAMYTAAGKTPLHVYALPQLSALAYIAAGEAPGTARLLAAALPYLSAALAAGLRGGRPSPG</sequence>
<name>A0A371R0F2_9CREN</name>
<keyword evidence="1" id="KW-1133">Transmembrane helix</keyword>